<feature type="compositionally biased region" description="Low complexity" evidence="1">
    <location>
        <begin position="117"/>
        <end position="145"/>
    </location>
</feature>
<dbReference type="SMART" id="SM00219">
    <property type="entry name" value="TyrKc"/>
    <property type="match status" value="1"/>
</dbReference>
<keyword evidence="5" id="KW-1185">Reference proteome</keyword>
<dbReference type="RefSeq" id="XP_004342769.1">
    <property type="nucleotide sequence ID" value="XM_004342720.2"/>
</dbReference>
<dbReference type="InterPro" id="IPR008266">
    <property type="entry name" value="Tyr_kinase_AS"/>
</dbReference>
<dbReference type="InterPro" id="IPR011009">
    <property type="entry name" value="Kinase-like_dom_sf"/>
</dbReference>
<dbReference type="PRINTS" id="PR00109">
    <property type="entry name" value="TYRKINASE"/>
</dbReference>
<dbReference type="SMART" id="SM00233">
    <property type="entry name" value="PH"/>
    <property type="match status" value="2"/>
</dbReference>
<feature type="domain" description="Protein kinase" evidence="3">
    <location>
        <begin position="726"/>
        <end position="996"/>
    </location>
</feature>
<dbReference type="STRING" id="595528.A0A0D2WXW3"/>
<dbReference type="InterPro" id="IPR001245">
    <property type="entry name" value="Ser-Thr/Tyr_kinase_cat_dom"/>
</dbReference>
<evidence type="ECO:0000259" key="2">
    <source>
        <dbReference type="PROSITE" id="PS50003"/>
    </source>
</evidence>
<dbReference type="Pfam" id="PF00169">
    <property type="entry name" value="PH"/>
    <property type="match status" value="1"/>
</dbReference>
<feature type="compositionally biased region" description="Low complexity" evidence="1">
    <location>
        <begin position="84"/>
        <end position="93"/>
    </location>
</feature>
<dbReference type="InterPro" id="IPR050122">
    <property type="entry name" value="RTK"/>
</dbReference>
<feature type="compositionally biased region" description="Low complexity" evidence="1">
    <location>
        <begin position="190"/>
        <end position="202"/>
    </location>
</feature>
<dbReference type="AlphaFoldDB" id="A0A0D2WXW3"/>
<dbReference type="GO" id="GO:0005886">
    <property type="term" value="C:plasma membrane"/>
    <property type="evidence" value="ECO:0007669"/>
    <property type="project" value="TreeGrafter"/>
</dbReference>
<dbReference type="GO" id="GO:0005524">
    <property type="term" value="F:ATP binding"/>
    <property type="evidence" value="ECO:0007669"/>
    <property type="project" value="InterPro"/>
</dbReference>
<dbReference type="GO" id="GO:0043235">
    <property type="term" value="C:receptor complex"/>
    <property type="evidence" value="ECO:0007669"/>
    <property type="project" value="TreeGrafter"/>
</dbReference>
<protein>
    <submittedName>
        <fullName evidence="4">TKL protein kinase</fullName>
    </submittedName>
</protein>
<dbReference type="InterPro" id="IPR000719">
    <property type="entry name" value="Prot_kinase_dom"/>
</dbReference>
<dbReference type="InterPro" id="IPR001849">
    <property type="entry name" value="PH_domain"/>
</dbReference>
<dbReference type="InterPro" id="IPR011993">
    <property type="entry name" value="PH-like_dom_sf"/>
</dbReference>
<dbReference type="Gene3D" id="2.30.29.30">
    <property type="entry name" value="Pleckstrin-homology domain (PH domain)/Phosphotyrosine-binding domain (PTB)"/>
    <property type="match status" value="2"/>
</dbReference>
<feature type="region of interest" description="Disordered" evidence="1">
    <location>
        <begin position="309"/>
        <end position="338"/>
    </location>
</feature>
<dbReference type="GO" id="GO:0004714">
    <property type="term" value="F:transmembrane receptor protein tyrosine kinase activity"/>
    <property type="evidence" value="ECO:0007669"/>
    <property type="project" value="TreeGrafter"/>
</dbReference>
<feature type="domain" description="PH" evidence="2">
    <location>
        <begin position="331"/>
        <end position="438"/>
    </location>
</feature>
<feature type="region of interest" description="Disordered" evidence="1">
    <location>
        <begin position="624"/>
        <end position="648"/>
    </location>
</feature>
<reference evidence="5" key="1">
    <citation type="submission" date="2011-02" db="EMBL/GenBank/DDBJ databases">
        <title>The Genome Sequence of Capsaspora owczarzaki ATCC 30864.</title>
        <authorList>
            <person name="Russ C."/>
            <person name="Cuomo C."/>
            <person name="Burger G."/>
            <person name="Gray M.W."/>
            <person name="Holland P.W.H."/>
            <person name="King N."/>
            <person name="Lang F.B.F."/>
            <person name="Roger A.J."/>
            <person name="Ruiz-Trillo I."/>
            <person name="Young S.K."/>
            <person name="Zeng Q."/>
            <person name="Gargeya S."/>
            <person name="Alvarado L."/>
            <person name="Berlin A."/>
            <person name="Chapman S.B."/>
            <person name="Chen Z."/>
            <person name="Freedman E."/>
            <person name="Gellesch M."/>
            <person name="Goldberg J."/>
            <person name="Griggs A."/>
            <person name="Gujja S."/>
            <person name="Heilman E."/>
            <person name="Heiman D."/>
            <person name="Howarth C."/>
            <person name="Mehta T."/>
            <person name="Neiman D."/>
            <person name="Pearson M."/>
            <person name="Roberts A."/>
            <person name="Saif S."/>
            <person name="Shea T."/>
            <person name="Shenoy N."/>
            <person name="Sisk P."/>
            <person name="Stolte C."/>
            <person name="Sykes S."/>
            <person name="White J."/>
            <person name="Yandava C."/>
            <person name="Haas B."/>
            <person name="Nusbaum C."/>
            <person name="Birren B."/>
        </authorList>
    </citation>
    <scope>NUCLEOTIDE SEQUENCE</scope>
    <source>
        <strain evidence="5">ATCC 30864</strain>
    </source>
</reference>
<dbReference type="OrthoDB" id="10252171at2759"/>
<name>A0A0D2WXW3_CAPO3</name>
<dbReference type="GO" id="GO:0005737">
    <property type="term" value="C:cytoplasm"/>
    <property type="evidence" value="ECO:0007669"/>
    <property type="project" value="UniProtKB-ARBA"/>
</dbReference>
<feature type="region of interest" description="Disordered" evidence="1">
    <location>
        <begin position="582"/>
        <end position="610"/>
    </location>
</feature>
<dbReference type="CDD" id="cd00821">
    <property type="entry name" value="PH"/>
    <property type="match status" value="1"/>
</dbReference>
<dbReference type="CDD" id="cd00192">
    <property type="entry name" value="PTKc"/>
    <property type="match status" value="1"/>
</dbReference>
<gene>
    <name evidence="4" type="ORF">CAOG_008168</name>
</gene>
<dbReference type="SUPFAM" id="SSF50729">
    <property type="entry name" value="PH domain-like"/>
    <property type="match status" value="2"/>
</dbReference>
<dbReference type="PANTHER" id="PTHR24416">
    <property type="entry name" value="TYROSINE-PROTEIN KINASE RECEPTOR"/>
    <property type="match status" value="1"/>
</dbReference>
<organism evidence="4 5">
    <name type="scientific">Capsaspora owczarzaki (strain ATCC 30864)</name>
    <dbReference type="NCBI Taxonomy" id="595528"/>
    <lineage>
        <taxon>Eukaryota</taxon>
        <taxon>Filasterea</taxon>
        <taxon>Capsaspora</taxon>
    </lineage>
</organism>
<proteinExistence type="predicted"/>
<dbReference type="Proteomes" id="UP000008743">
    <property type="component" value="Unassembled WGS sequence"/>
</dbReference>
<dbReference type="PANTHER" id="PTHR24416:SF600">
    <property type="entry name" value="PDGF- AND VEGF-RECEPTOR RELATED, ISOFORM J"/>
    <property type="match status" value="1"/>
</dbReference>
<feature type="compositionally biased region" description="Acidic residues" evidence="1">
    <location>
        <begin position="146"/>
        <end position="163"/>
    </location>
</feature>
<evidence type="ECO:0000256" key="1">
    <source>
        <dbReference type="SAM" id="MobiDB-lite"/>
    </source>
</evidence>
<sequence>MLSATAVTMPSFYDASSSKSSSSNSSSDSVGGRAKDGEGERVDPVAQQVTERTSCTTSELDNGSSSISSSSPPTTESTEDIQEEQQQQQQRQQAKAGLETNEQTAKENSTDSEAADEAASADMPEDSSSSSSSNNNSYSSNSSESTSDEELASQEQDDSDEDSSNQIEPKSRAVAAAAVADLSDNSDYNSDQQAADSPQPAANATEAELPPNYLSLEKERLWTRSRAPIKGKQRKEAADRRHTFASSAPSLTKSASTSNILAELPEASDLTRNTPPPPNRPPPELNEASSDSFRAKALSCSSAAGYGIRLSDPTESDANSSNDHHHHHQQQQQQQGVGLMQSRELHYYANKKWQLYRVFIQDKVLLFFKNLSADIHSAIDMAIPFDDTSAVITDPRQLADLTMKNAFKVTTKTLTFTFAANESGDRVYWLKAIRESLASTEPCDLAKALRGRTAHNVFFAYQYIVRPTKVGKLQKQAPGKMVGGWKHRTVVLDKELLYYYEQDTEKMFVAKGVFNAKKYRAELDAKDPNKFTCTPRTAQVRKLAAADNRKETPSDKDKSRVFTFWSAEAKDAKDWVKQINELSDPKTTTNTLPLDPKQDDSAAALKPPVAKRTSLLPNSVTAAEPVYVSPPGRPTRAVPRPQSGDQAATAPLSITPAASSSDVGDTPPVHLYSEIGPQTTRQASAPPPPPLSVRPNLAQHLEPAPRSPLSPPSTPTDVRAAIRQAVLGAQVLGKGNFGTVTKATLTADLIPRQFRDSLEDEALEVAVKTLNTSLQTDTHAQAEAKTLRKLRHVNIVQCVEILDEASPTLLVLEFVRYGDLQKLLQHSTTRSIAWNLSEQVSVLGQIATAMQYLVSMKIVHRDLAARNCLVGAELHVKVADFGLAKTEPIYALKSKTLLPVRYLAPECFDHATFDAKTDVWSYGVLIWEVFTYCARLPYEELNTEKAIKAHLDAGKRLELPAGASEKVTALLTKCHNPVPSARASFSKLIAAIEEMVEEDSLTDIRPNLPELILPSQA</sequence>
<dbReference type="PROSITE" id="PS00109">
    <property type="entry name" value="PROTEIN_KINASE_TYR"/>
    <property type="match status" value="1"/>
</dbReference>
<dbReference type="eggNOG" id="KOG4278">
    <property type="taxonomic scope" value="Eukaryota"/>
</dbReference>
<dbReference type="InterPro" id="IPR020635">
    <property type="entry name" value="Tyr_kinase_cat_dom"/>
</dbReference>
<feature type="compositionally biased region" description="Low complexity" evidence="1">
    <location>
        <begin position="164"/>
        <end position="180"/>
    </location>
</feature>
<keyword evidence="4" id="KW-0418">Kinase</keyword>
<keyword evidence="4" id="KW-0808">Transferase</keyword>
<feature type="compositionally biased region" description="Low complexity" evidence="1">
    <location>
        <begin position="64"/>
        <end position="76"/>
    </location>
</feature>
<accession>A0A0D2WXW3</accession>
<feature type="compositionally biased region" description="Polar residues" evidence="1">
    <location>
        <begin position="244"/>
        <end position="260"/>
    </location>
</feature>
<evidence type="ECO:0000259" key="3">
    <source>
        <dbReference type="PROSITE" id="PS50011"/>
    </source>
</evidence>
<dbReference type="Pfam" id="PF07714">
    <property type="entry name" value="PK_Tyr_Ser-Thr"/>
    <property type="match status" value="1"/>
</dbReference>
<feature type="domain" description="PH" evidence="2">
    <location>
        <begin position="466"/>
        <end position="584"/>
    </location>
</feature>
<dbReference type="EMBL" id="KE346376">
    <property type="protein sequence ID" value="KJE98160.1"/>
    <property type="molecule type" value="Genomic_DNA"/>
</dbReference>
<feature type="compositionally biased region" description="Low complexity" evidence="1">
    <location>
        <begin position="16"/>
        <end position="29"/>
    </location>
</feature>
<dbReference type="PROSITE" id="PS50011">
    <property type="entry name" value="PROTEIN_KINASE_DOM"/>
    <property type="match status" value="1"/>
</dbReference>
<evidence type="ECO:0000313" key="4">
    <source>
        <dbReference type="EMBL" id="KJE98160.1"/>
    </source>
</evidence>
<feature type="region of interest" description="Disordered" evidence="1">
    <location>
        <begin position="1"/>
        <end position="293"/>
    </location>
</feature>
<dbReference type="PROSITE" id="PS50003">
    <property type="entry name" value="PH_DOMAIN"/>
    <property type="match status" value="2"/>
</dbReference>
<dbReference type="GO" id="GO:0007169">
    <property type="term" value="P:cell surface receptor protein tyrosine kinase signaling pathway"/>
    <property type="evidence" value="ECO:0007669"/>
    <property type="project" value="TreeGrafter"/>
</dbReference>
<feature type="compositionally biased region" description="Polar residues" evidence="1">
    <location>
        <begin position="47"/>
        <end position="63"/>
    </location>
</feature>
<dbReference type="InParanoid" id="A0A0D2WXW3"/>
<feature type="compositionally biased region" description="Pro residues" evidence="1">
    <location>
        <begin position="274"/>
        <end position="284"/>
    </location>
</feature>
<feature type="compositionally biased region" description="Basic and acidic residues" evidence="1">
    <location>
        <begin position="33"/>
        <end position="43"/>
    </location>
</feature>
<dbReference type="Gene3D" id="1.10.510.10">
    <property type="entry name" value="Transferase(Phosphotransferase) domain 1"/>
    <property type="match status" value="1"/>
</dbReference>
<dbReference type="SUPFAM" id="SSF56112">
    <property type="entry name" value="Protein kinase-like (PK-like)"/>
    <property type="match status" value="1"/>
</dbReference>
<evidence type="ECO:0000313" key="5">
    <source>
        <dbReference type="Proteomes" id="UP000008743"/>
    </source>
</evidence>
<dbReference type="PhylomeDB" id="A0A0D2WXW3"/>